<evidence type="ECO:0000313" key="1">
    <source>
        <dbReference type="EMBL" id="KAI4339269.1"/>
    </source>
</evidence>
<keyword evidence="2" id="KW-1185">Reference proteome</keyword>
<accession>A0ACB9NRP0</accession>
<proteinExistence type="predicted"/>
<name>A0ACB9NRP0_9MYRT</name>
<organism evidence="1 2">
    <name type="scientific">Melastoma candidum</name>
    <dbReference type="NCBI Taxonomy" id="119954"/>
    <lineage>
        <taxon>Eukaryota</taxon>
        <taxon>Viridiplantae</taxon>
        <taxon>Streptophyta</taxon>
        <taxon>Embryophyta</taxon>
        <taxon>Tracheophyta</taxon>
        <taxon>Spermatophyta</taxon>
        <taxon>Magnoliopsida</taxon>
        <taxon>eudicotyledons</taxon>
        <taxon>Gunneridae</taxon>
        <taxon>Pentapetalae</taxon>
        <taxon>rosids</taxon>
        <taxon>malvids</taxon>
        <taxon>Myrtales</taxon>
        <taxon>Melastomataceae</taxon>
        <taxon>Melastomatoideae</taxon>
        <taxon>Melastomateae</taxon>
        <taxon>Melastoma</taxon>
    </lineage>
</organism>
<reference evidence="2" key="1">
    <citation type="journal article" date="2023" name="Front. Plant Sci.">
        <title>Chromosomal-level genome assembly of Melastoma candidum provides insights into trichome evolution.</title>
        <authorList>
            <person name="Zhong Y."/>
            <person name="Wu W."/>
            <person name="Sun C."/>
            <person name="Zou P."/>
            <person name="Liu Y."/>
            <person name="Dai S."/>
            <person name="Zhou R."/>
        </authorList>
    </citation>
    <scope>NUCLEOTIDE SEQUENCE [LARGE SCALE GENOMIC DNA]</scope>
</reference>
<evidence type="ECO:0000313" key="2">
    <source>
        <dbReference type="Proteomes" id="UP001057402"/>
    </source>
</evidence>
<dbReference type="EMBL" id="CM042886">
    <property type="protein sequence ID" value="KAI4339269.1"/>
    <property type="molecule type" value="Genomic_DNA"/>
</dbReference>
<comment type="caution">
    <text evidence="1">The sequence shown here is derived from an EMBL/GenBank/DDBJ whole genome shotgun (WGS) entry which is preliminary data.</text>
</comment>
<sequence>MESNESFLPGAVSATTREASLLPLSPSLQIGRDLLVMDGDEELEGILKGDYAAPVLASQGSSQNDDLFHSFSTSIDQVLLSFFFQILRRSLPTYIRFLVSNAAAGSVTGKGGSTITDFQSQSGARIQLSRNHEFFLGHPVFWWN</sequence>
<dbReference type="Proteomes" id="UP001057402">
    <property type="component" value="Chromosome 7"/>
</dbReference>
<protein>
    <submittedName>
        <fullName evidence="1">Uncharacterized protein</fullName>
    </submittedName>
</protein>
<gene>
    <name evidence="1" type="ORF">MLD38_024228</name>
</gene>